<name>A0A2D3WET4_9BACT</name>
<feature type="domain" description="Methyltransferase" evidence="5">
    <location>
        <begin position="56"/>
        <end position="151"/>
    </location>
</feature>
<keyword evidence="1 3" id="KW-0808">Transferase</keyword>
<sequence>MDDTLFSKPISKQFEFDEDVAVVFDDMLERSIPFYKEVIELTCDCIVRHVPSCASIVDLGCSTANTLLTLYKKSDKSYRLLGVDNSEAMLHLARQKVHAYGAHMSFLNADITEVALEPHDAIIANYMLQFIRPLQRSAFVQKLYNALKPQGILLLSEKIVFDDKVLNKQMIDVYYDFKRKQGYSDFEIAQKREALENVLIPYTEQENKAMLEEVGFETIETLFKWGNFATFIAKKKG</sequence>
<proteinExistence type="inferred from homology"/>
<comment type="catalytic activity">
    <reaction evidence="3">
        <text>prephenate + S-adenosyl-L-methionine = carboxy-S-adenosyl-L-methionine + 3-phenylpyruvate + H2O</text>
        <dbReference type="Rhea" id="RHEA:51692"/>
        <dbReference type="ChEBI" id="CHEBI:15377"/>
        <dbReference type="ChEBI" id="CHEBI:18005"/>
        <dbReference type="ChEBI" id="CHEBI:29934"/>
        <dbReference type="ChEBI" id="CHEBI:59789"/>
        <dbReference type="ChEBI" id="CHEBI:134278"/>
    </reaction>
</comment>
<feature type="binding site" evidence="3 4">
    <location>
        <position position="125"/>
    </location>
    <ligand>
        <name>S-adenosyl-L-methionine</name>
        <dbReference type="ChEBI" id="CHEBI:59789"/>
    </ligand>
</feature>
<dbReference type="GO" id="GO:1904047">
    <property type="term" value="F:S-adenosyl-L-methionine binding"/>
    <property type="evidence" value="ECO:0007669"/>
    <property type="project" value="UniProtKB-UniRule"/>
</dbReference>
<feature type="binding site" evidence="3 4">
    <location>
        <position position="35"/>
    </location>
    <ligand>
        <name>S-adenosyl-L-methionine</name>
        <dbReference type="ChEBI" id="CHEBI:59789"/>
    </ligand>
</feature>
<dbReference type="GO" id="GO:0002098">
    <property type="term" value="P:tRNA wobble uridine modification"/>
    <property type="evidence" value="ECO:0007669"/>
    <property type="project" value="InterPro"/>
</dbReference>
<dbReference type="Pfam" id="PF13649">
    <property type="entry name" value="Methyltransf_25"/>
    <property type="match status" value="1"/>
</dbReference>
<comment type="caution">
    <text evidence="6">The sequence shown here is derived from an EMBL/GenBank/DDBJ whole genome shotgun (WGS) entry which is preliminary data.</text>
</comment>
<dbReference type="InterPro" id="IPR029063">
    <property type="entry name" value="SAM-dependent_MTases_sf"/>
</dbReference>
<dbReference type="AlphaFoldDB" id="A0A2D3WET4"/>
<evidence type="ECO:0000313" key="6">
    <source>
        <dbReference type="EMBL" id="DAB36776.1"/>
    </source>
</evidence>
<dbReference type="PIRSF" id="PIRSF006325">
    <property type="entry name" value="MeTrfase_bac"/>
    <property type="match status" value="1"/>
</dbReference>
<evidence type="ECO:0000256" key="1">
    <source>
        <dbReference type="ARBA" id="ARBA00022679"/>
    </source>
</evidence>
<keyword evidence="2 3" id="KW-0949">S-adenosyl-L-methionine</keyword>
<dbReference type="EMBL" id="DLUG01000083">
    <property type="protein sequence ID" value="DAB36776.1"/>
    <property type="molecule type" value="Genomic_DNA"/>
</dbReference>
<dbReference type="SUPFAM" id="SSF53335">
    <property type="entry name" value="S-adenosyl-L-methionine-dependent methyltransferases"/>
    <property type="match status" value="1"/>
</dbReference>
<feature type="binding site" evidence="3 4">
    <location>
        <begin position="110"/>
        <end position="111"/>
    </location>
    <ligand>
        <name>S-adenosyl-L-methionine</name>
        <dbReference type="ChEBI" id="CHEBI:59789"/>
    </ligand>
</feature>
<gene>
    <name evidence="3 6" type="primary">cmoA</name>
    <name evidence="6" type="ORF">CFH80_03085</name>
</gene>
<feature type="binding site" evidence="3">
    <location>
        <position position="192"/>
    </location>
    <ligand>
        <name>S-adenosyl-L-methionine</name>
        <dbReference type="ChEBI" id="CHEBI:59789"/>
    </ligand>
</feature>
<evidence type="ECO:0000256" key="4">
    <source>
        <dbReference type="PIRSR" id="PIRSR006325-1"/>
    </source>
</evidence>
<dbReference type="PANTHER" id="PTHR43861:SF2">
    <property type="entry name" value="CARBOXY-S-ADENOSYL-L-METHIONINE SYNTHASE"/>
    <property type="match status" value="1"/>
</dbReference>
<dbReference type="Gene3D" id="3.40.50.150">
    <property type="entry name" value="Vaccinia Virus protein VP39"/>
    <property type="match status" value="1"/>
</dbReference>
<protein>
    <recommendedName>
        <fullName evidence="3">Carboxy-S-adenosyl-L-methionine synthase</fullName>
        <shortName evidence="3">Cx-SAM synthase</shortName>
        <ecNumber evidence="3">2.1.3.-</ecNumber>
    </recommendedName>
</protein>
<dbReference type="PANTHER" id="PTHR43861">
    <property type="entry name" value="TRANS-ACONITATE 2-METHYLTRANSFERASE-RELATED"/>
    <property type="match status" value="1"/>
</dbReference>
<dbReference type="InterPro" id="IPR041698">
    <property type="entry name" value="Methyltransf_25"/>
</dbReference>
<comment type="similarity">
    <text evidence="3">Belongs to the class I-like SAM-binding methyltransferase superfamily. Cx-SAM synthase family.</text>
</comment>
<organism evidence="6 7">
    <name type="scientific">Sulfurospirillum cavolei</name>
    <dbReference type="NCBI Taxonomy" id="366522"/>
    <lineage>
        <taxon>Bacteria</taxon>
        <taxon>Pseudomonadati</taxon>
        <taxon>Campylobacterota</taxon>
        <taxon>Epsilonproteobacteria</taxon>
        <taxon>Campylobacterales</taxon>
        <taxon>Sulfurospirillaceae</taxon>
        <taxon>Sulfurospirillum</taxon>
    </lineage>
</organism>
<dbReference type="RefSeq" id="WP_039672682.1">
    <property type="nucleotide sequence ID" value="NZ_AP014724.1"/>
</dbReference>
<dbReference type="InterPro" id="IPR005271">
    <property type="entry name" value="CmoA"/>
</dbReference>
<dbReference type="STRING" id="366522.GCA_001548055_01102"/>
<evidence type="ECO:0000256" key="2">
    <source>
        <dbReference type="ARBA" id="ARBA00022691"/>
    </source>
</evidence>
<evidence type="ECO:0000256" key="3">
    <source>
        <dbReference type="HAMAP-Rule" id="MF_01589"/>
    </source>
</evidence>
<dbReference type="HAMAP" id="MF_01589">
    <property type="entry name" value="Cx_SAM_synthase"/>
    <property type="match status" value="1"/>
</dbReference>
<dbReference type="NCBIfam" id="TIGR00740">
    <property type="entry name" value="carboxy-S-adenosyl-L-methionine synthase CmoA"/>
    <property type="match status" value="1"/>
</dbReference>
<feature type="binding site" evidence="3 4">
    <location>
        <begin position="84"/>
        <end position="85"/>
    </location>
    <ligand>
        <name>S-adenosyl-L-methionine</name>
        <dbReference type="ChEBI" id="CHEBI:59789"/>
    </ligand>
</feature>
<evidence type="ECO:0000313" key="7">
    <source>
        <dbReference type="Proteomes" id="UP000231638"/>
    </source>
</evidence>
<dbReference type="CDD" id="cd02440">
    <property type="entry name" value="AdoMet_MTases"/>
    <property type="match status" value="1"/>
</dbReference>
<dbReference type="Proteomes" id="UP000231638">
    <property type="component" value="Unassembled WGS sequence"/>
</dbReference>
<dbReference type="EC" id="2.1.3.-" evidence="3"/>
<reference evidence="6 7" key="1">
    <citation type="journal article" date="2017" name="Front. Microbiol.">
        <title>Comparative Genomic Analysis of the Class Epsilonproteobacteria and Proposed Reclassification to Epsilonbacteraeota (phyl. nov.).</title>
        <authorList>
            <person name="Waite D.W."/>
            <person name="Vanwonterghem I."/>
            <person name="Rinke C."/>
            <person name="Parks D.H."/>
            <person name="Zhang Y."/>
            <person name="Takai K."/>
            <person name="Sievert S.M."/>
            <person name="Simon J."/>
            <person name="Campbell B.J."/>
            <person name="Hanson T.E."/>
            <person name="Woyke T."/>
            <person name="Klotz M.G."/>
            <person name="Hugenholtz P."/>
        </authorList>
    </citation>
    <scope>NUCLEOTIDE SEQUENCE [LARGE SCALE GENOMIC DNA]</scope>
    <source>
        <strain evidence="6">UBA11420</strain>
    </source>
</reference>
<evidence type="ECO:0000259" key="5">
    <source>
        <dbReference type="Pfam" id="PF13649"/>
    </source>
</evidence>
<comment type="function">
    <text evidence="3">Catalyzes the conversion of S-adenosyl-L-methionine (SAM) to carboxy-S-adenosyl-L-methionine (Cx-SAM).</text>
</comment>
<accession>A0A2D3WET4</accession>
<feature type="binding site" evidence="3 4">
    <location>
        <begin position="60"/>
        <end position="62"/>
    </location>
    <ligand>
        <name>S-adenosyl-L-methionine</name>
        <dbReference type="ChEBI" id="CHEBI:59789"/>
    </ligand>
</feature>
<dbReference type="GO" id="GO:0016743">
    <property type="term" value="F:carboxyl- or carbamoyltransferase activity"/>
    <property type="evidence" value="ECO:0007669"/>
    <property type="project" value="UniProtKB-UniRule"/>
</dbReference>